<protein>
    <submittedName>
        <fullName evidence="6">RNA polymerase sigma factor</fullName>
    </submittedName>
</protein>
<keyword evidence="2" id="KW-0805">Transcription regulation</keyword>
<dbReference type="SUPFAM" id="SSF88946">
    <property type="entry name" value="Sigma2 domain of RNA polymerase sigma factors"/>
    <property type="match status" value="1"/>
</dbReference>
<dbReference type="InterPro" id="IPR014284">
    <property type="entry name" value="RNA_pol_sigma-70_dom"/>
</dbReference>
<dbReference type="Gene3D" id="1.10.10.10">
    <property type="entry name" value="Winged helix-like DNA-binding domain superfamily/Winged helix DNA-binding domain"/>
    <property type="match status" value="1"/>
</dbReference>
<dbReference type="PANTHER" id="PTHR43133:SF63">
    <property type="entry name" value="RNA POLYMERASE SIGMA FACTOR FECI-RELATED"/>
    <property type="match status" value="1"/>
</dbReference>
<dbReference type="RefSeq" id="WP_378797950.1">
    <property type="nucleotide sequence ID" value="NZ_JBHUER010000003.1"/>
</dbReference>
<keyword evidence="3" id="KW-0731">Sigma factor</keyword>
<comment type="caution">
    <text evidence="6">The sequence shown here is derived from an EMBL/GenBank/DDBJ whole genome shotgun (WGS) entry which is preliminary data.</text>
</comment>
<proteinExistence type="inferred from homology"/>
<dbReference type="EMBL" id="JBHUER010000003">
    <property type="protein sequence ID" value="MFD1702551.1"/>
    <property type="molecule type" value="Genomic_DNA"/>
</dbReference>
<dbReference type="InterPro" id="IPR013324">
    <property type="entry name" value="RNA_pol_sigma_r3/r4-like"/>
</dbReference>
<dbReference type="Pfam" id="PF08281">
    <property type="entry name" value="Sigma70_r4_2"/>
    <property type="match status" value="1"/>
</dbReference>
<dbReference type="InterPro" id="IPR013249">
    <property type="entry name" value="RNA_pol_sigma70_r4_t2"/>
</dbReference>
<evidence type="ECO:0000256" key="4">
    <source>
        <dbReference type="ARBA" id="ARBA00023163"/>
    </source>
</evidence>
<evidence type="ECO:0000256" key="2">
    <source>
        <dbReference type="ARBA" id="ARBA00023015"/>
    </source>
</evidence>
<evidence type="ECO:0000313" key="7">
    <source>
        <dbReference type="Proteomes" id="UP001597308"/>
    </source>
</evidence>
<keyword evidence="4" id="KW-0804">Transcription</keyword>
<gene>
    <name evidence="6" type="ORF">ACFSCV_05975</name>
</gene>
<dbReference type="Gene3D" id="1.10.1740.10">
    <property type="match status" value="1"/>
</dbReference>
<dbReference type="PANTHER" id="PTHR43133">
    <property type="entry name" value="RNA POLYMERASE ECF-TYPE SIGMA FACTO"/>
    <property type="match status" value="1"/>
</dbReference>
<comment type="similarity">
    <text evidence="1">Belongs to the sigma-70 factor family. ECF subfamily.</text>
</comment>
<reference evidence="7" key="1">
    <citation type="journal article" date="2019" name="Int. J. Syst. Evol. Microbiol.">
        <title>The Global Catalogue of Microorganisms (GCM) 10K type strain sequencing project: providing services to taxonomists for standard genome sequencing and annotation.</title>
        <authorList>
            <consortium name="The Broad Institute Genomics Platform"/>
            <consortium name="The Broad Institute Genome Sequencing Center for Infectious Disease"/>
            <person name="Wu L."/>
            <person name="Ma J."/>
        </authorList>
    </citation>
    <scope>NUCLEOTIDE SEQUENCE [LARGE SCALE GENOMIC DNA]</scope>
    <source>
        <strain evidence="7">KCTC 23707</strain>
    </source>
</reference>
<keyword evidence="7" id="KW-1185">Reference proteome</keyword>
<sequence>MTTGTGALTGFGAGDGRDLLNRAIEAHYEEMVAAASGGGRPRSAALDIVHDLYVKLAMRPEALADTRSLGAFLRRAAANLGVDRLRRERFEGRLFSGTDDEAAAVPVESAAPYHAFDAERRIALLKRAIAELPPRRRAVFVLHRMHGLTPGEIANRLKLSRNMVDRHLRRAFTHCLDRLAEFD</sequence>
<evidence type="ECO:0000313" key="6">
    <source>
        <dbReference type="EMBL" id="MFD1702551.1"/>
    </source>
</evidence>
<dbReference type="NCBIfam" id="TIGR02937">
    <property type="entry name" value="sigma70-ECF"/>
    <property type="match status" value="1"/>
</dbReference>
<dbReference type="InterPro" id="IPR039425">
    <property type="entry name" value="RNA_pol_sigma-70-like"/>
</dbReference>
<evidence type="ECO:0000259" key="5">
    <source>
        <dbReference type="Pfam" id="PF08281"/>
    </source>
</evidence>
<organism evidence="6 7">
    <name type="scientific">Methylopila henanensis</name>
    <dbReference type="NCBI Taxonomy" id="873516"/>
    <lineage>
        <taxon>Bacteria</taxon>
        <taxon>Pseudomonadati</taxon>
        <taxon>Pseudomonadota</taxon>
        <taxon>Alphaproteobacteria</taxon>
        <taxon>Hyphomicrobiales</taxon>
        <taxon>Methylopilaceae</taxon>
        <taxon>Methylopila</taxon>
    </lineage>
</organism>
<feature type="domain" description="RNA polymerase sigma factor 70 region 4 type 2" evidence="5">
    <location>
        <begin position="124"/>
        <end position="175"/>
    </location>
</feature>
<name>A0ABW4K789_9HYPH</name>
<dbReference type="InterPro" id="IPR036388">
    <property type="entry name" value="WH-like_DNA-bd_sf"/>
</dbReference>
<evidence type="ECO:0000256" key="1">
    <source>
        <dbReference type="ARBA" id="ARBA00010641"/>
    </source>
</evidence>
<dbReference type="Proteomes" id="UP001597308">
    <property type="component" value="Unassembled WGS sequence"/>
</dbReference>
<dbReference type="InterPro" id="IPR013325">
    <property type="entry name" value="RNA_pol_sigma_r2"/>
</dbReference>
<evidence type="ECO:0000256" key="3">
    <source>
        <dbReference type="ARBA" id="ARBA00023082"/>
    </source>
</evidence>
<accession>A0ABW4K789</accession>
<dbReference type="SUPFAM" id="SSF88659">
    <property type="entry name" value="Sigma3 and sigma4 domains of RNA polymerase sigma factors"/>
    <property type="match status" value="1"/>
</dbReference>